<dbReference type="PANTHER" id="PTHR45431:SF3">
    <property type="entry name" value="RHODANESE-LIKE DOMAIN-CONTAINING PROTEIN 15, CHLOROPLASTIC"/>
    <property type="match status" value="1"/>
</dbReference>
<dbReference type="Proteomes" id="UP000632498">
    <property type="component" value="Unassembled WGS sequence"/>
</dbReference>
<evidence type="ECO:0000313" key="3">
    <source>
        <dbReference type="Proteomes" id="UP000632498"/>
    </source>
</evidence>
<dbReference type="AlphaFoldDB" id="A0A917F650"/>
<dbReference type="PANTHER" id="PTHR45431">
    <property type="entry name" value="RHODANESE-LIKE DOMAIN-CONTAINING PROTEIN 15, CHLOROPLASTIC"/>
    <property type="match status" value="1"/>
</dbReference>
<name>A0A917F650_9PROT</name>
<evidence type="ECO:0000259" key="1">
    <source>
        <dbReference type="PROSITE" id="PS50206"/>
    </source>
</evidence>
<dbReference type="Gene3D" id="3.40.250.10">
    <property type="entry name" value="Rhodanese-like domain"/>
    <property type="match status" value="1"/>
</dbReference>
<dbReference type="PROSITE" id="PS50206">
    <property type="entry name" value="RHODANESE_3"/>
    <property type="match status" value="1"/>
</dbReference>
<organism evidence="2 3">
    <name type="scientific">Terasakiella brassicae</name>
    <dbReference type="NCBI Taxonomy" id="1634917"/>
    <lineage>
        <taxon>Bacteria</taxon>
        <taxon>Pseudomonadati</taxon>
        <taxon>Pseudomonadota</taxon>
        <taxon>Alphaproteobacteria</taxon>
        <taxon>Rhodospirillales</taxon>
        <taxon>Terasakiellaceae</taxon>
        <taxon>Terasakiella</taxon>
    </lineage>
</organism>
<evidence type="ECO:0000313" key="2">
    <source>
        <dbReference type="EMBL" id="GGF51746.1"/>
    </source>
</evidence>
<dbReference type="InterPro" id="IPR001763">
    <property type="entry name" value="Rhodanese-like_dom"/>
</dbReference>
<comment type="caution">
    <text evidence="2">The sequence shown here is derived from an EMBL/GenBank/DDBJ whole genome shotgun (WGS) entry which is preliminary data.</text>
</comment>
<reference evidence="2" key="1">
    <citation type="journal article" date="2014" name="Int. J. Syst. Evol. Microbiol.">
        <title>Complete genome sequence of Corynebacterium casei LMG S-19264T (=DSM 44701T), isolated from a smear-ripened cheese.</title>
        <authorList>
            <consortium name="US DOE Joint Genome Institute (JGI-PGF)"/>
            <person name="Walter F."/>
            <person name="Albersmeier A."/>
            <person name="Kalinowski J."/>
            <person name="Ruckert C."/>
        </authorList>
    </citation>
    <scope>NUCLEOTIDE SEQUENCE</scope>
    <source>
        <strain evidence="2">CGMCC 1.15254</strain>
    </source>
</reference>
<sequence>MDSPLIAVAVVIVVSFFSLRMIPRLVAGVPFIDPSKVYEHMQQDENAVLLDVRTPEEFAAAHALDSINVQPHQLGDDLESKRAFLDHKVYVICLSSQRAAMSAKNLKNLGFTNVSVVKGGLNLWKKRKLPVA</sequence>
<dbReference type="Pfam" id="PF00581">
    <property type="entry name" value="Rhodanese"/>
    <property type="match status" value="1"/>
</dbReference>
<feature type="domain" description="Rhodanese" evidence="1">
    <location>
        <begin position="43"/>
        <end position="132"/>
    </location>
</feature>
<dbReference type="SMART" id="SM00450">
    <property type="entry name" value="RHOD"/>
    <property type="match status" value="1"/>
</dbReference>
<accession>A0A917F650</accession>
<dbReference type="CDD" id="cd00158">
    <property type="entry name" value="RHOD"/>
    <property type="match status" value="1"/>
</dbReference>
<keyword evidence="3" id="KW-1185">Reference proteome</keyword>
<proteinExistence type="predicted"/>
<protein>
    <recommendedName>
        <fullName evidence="1">Rhodanese domain-containing protein</fullName>
    </recommendedName>
</protein>
<dbReference type="SUPFAM" id="SSF52821">
    <property type="entry name" value="Rhodanese/Cell cycle control phosphatase"/>
    <property type="match status" value="1"/>
</dbReference>
<dbReference type="InterPro" id="IPR052367">
    <property type="entry name" value="Thiosulfate_ST/Rhodanese-like"/>
</dbReference>
<dbReference type="RefSeq" id="WP_188659961.1">
    <property type="nucleotide sequence ID" value="NZ_BMHV01000001.1"/>
</dbReference>
<dbReference type="InterPro" id="IPR036873">
    <property type="entry name" value="Rhodanese-like_dom_sf"/>
</dbReference>
<dbReference type="EMBL" id="BMHV01000001">
    <property type="protein sequence ID" value="GGF51746.1"/>
    <property type="molecule type" value="Genomic_DNA"/>
</dbReference>
<reference evidence="2" key="2">
    <citation type="submission" date="2020-09" db="EMBL/GenBank/DDBJ databases">
        <authorList>
            <person name="Sun Q."/>
            <person name="Zhou Y."/>
        </authorList>
    </citation>
    <scope>NUCLEOTIDE SEQUENCE</scope>
    <source>
        <strain evidence="2">CGMCC 1.15254</strain>
    </source>
</reference>
<gene>
    <name evidence="2" type="ORF">GCM10011332_01200</name>
</gene>